<keyword evidence="1" id="KW-1185">Reference proteome</keyword>
<dbReference type="AlphaFoldDB" id="A0A915EE46"/>
<organism evidence="1 2">
    <name type="scientific">Ditylenchus dipsaci</name>
    <dbReference type="NCBI Taxonomy" id="166011"/>
    <lineage>
        <taxon>Eukaryota</taxon>
        <taxon>Metazoa</taxon>
        <taxon>Ecdysozoa</taxon>
        <taxon>Nematoda</taxon>
        <taxon>Chromadorea</taxon>
        <taxon>Rhabditida</taxon>
        <taxon>Tylenchina</taxon>
        <taxon>Tylenchomorpha</taxon>
        <taxon>Sphaerularioidea</taxon>
        <taxon>Anguinidae</taxon>
        <taxon>Anguininae</taxon>
        <taxon>Ditylenchus</taxon>
    </lineage>
</organism>
<protein>
    <submittedName>
        <fullName evidence="2">Uncharacterized protein</fullName>
    </submittedName>
</protein>
<proteinExistence type="predicted"/>
<reference evidence="2" key="1">
    <citation type="submission" date="2022-11" db="UniProtKB">
        <authorList>
            <consortium name="WormBaseParasite"/>
        </authorList>
    </citation>
    <scope>IDENTIFICATION</scope>
</reference>
<sequence length="82" mass="9487">MFELMEINSSGFVASNVLGRLFLSWEPRDKDKNELWRTDEIARHQLAVTSNYETAGTLTYHQDNYKAPYIVSKQYEVDGSPL</sequence>
<accession>A0A915EE46</accession>
<dbReference type="WBParaSite" id="jg5381">
    <property type="protein sequence ID" value="jg5381"/>
    <property type="gene ID" value="jg5381"/>
</dbReference>
<evidence type="ECO:0000313" key="2">
    <source>
        <dbReference type="WBParaSite" id="jg5381"/>
    </source>
</evidence>
<name>A0A915EE46_9BILA</name>
<dbReference type="Proteomes" id="UP000887574">
    <property type="component" value="Unplaced"/>
</dbReference>
<evidence type="ECO:0000313" key="1">
    <source>
        <dbReference type="Proteomes" id="UP000887574"/>
    </source>
</evidence>